<evidence type="ECO:0000313" key="2">
    <source>
        <dbReference type="EMBL" id="CAA7042517.1"/>
    </source>
</evidence>
<keyword evidence="3" id="KW-1185">Reference proteome</keyword>
<dbReference type="EMBL" id="CACVBM020001273">
    <property type="protein sequence ID" value="CAA7042517.1"/>
    <property type="molecule type" value="Genomic_DNA"/>
</dbReference>
<dbReference type="AlphaFoldDB" id="A0A6D2JNE3"/>
<reference evidence="2" key="1">
    <citation type="submission" date="2020-01" db="EMBL/GenBank/DDBJ databases">
        <authorList>
            <person name="Mishra B."/>
        </authorList>
    </citation>
    <scope>NUCLEOTIDE SEQUENCE [LARGE SCALE GENOMIC DNA]</scope>
</reference>
<accession>A0A6D2JNE3</accession>
<dbReference type="Proteomes" id="UP000467841">
    <property type="component" value="Unassembled WGS sequence"/>
</dbReference>
<proteinExistence type="predicted"/>
<comment type="caution">
    <text evidence="2">The sequence shown here is derived from an EMBL/GenBank/DDBJ whole genome shotgun (WGS) entry which is preliminary data.</text>
</comment>
<name>A0A6D2JNE3_9BRAS</name>
<evidence type="ECO:0000256" key="1">
    <source>
        <dbReference type="SAM" id="MobiDB-lite"/>
    </source>
</evidence>
<feature type="region of interest" description="Disordered" evidence="1">
    <location>
        <begin position="1"/>
        <end position="102"/>
    </location>
</feature>
<evidence type="ECO:0000313" key="3">
    <source>
        <dbReference type="Proteomes" id="UP000467841"/>
    </source>
</evidence>
<dbReference type="OrthoDB" id="1106713at2759"/>
<protein>
    <submittedName>
        <fullName evidence="2">Uncharacterized protein</fullName>
    </submittedName>
</protein>
<organism evidence="2 3">
    <name type="scientific">Microthlaspi erraticum</name>
    <dbReference type="NCBI Taxonomy" id="1685480"/>
    <lineage>
        <taxon>Eukaryota</taxon>
        <taxon>Viridiplantae</taxon>
        <taxon>Streptophyta</taxon>
        <taxon>Embryophyta</taxon>
        <taxon>Tracheophyta</taxon>
        <taxon>Spermatophyta</taxon>
        <taxon>Magnoliopsida</taxon>
        <taxon>eudicotyledons</taxon>
        <taxon>Gunneridae</taxon>
        <taxon>Pentapetalae</taxon>
        <taxon>rosids</taxon>
        <taxon>malvids</taxon>
        <taxon>Brassicales</taxon>
        <taxon>Brassicaceae</taxon>
        <taxon>Coluteocarpeae</taxon>
        <taxon>Microthlaspi</taxon>
    </lineage>
</organism>
<sequence>MEVEEIQGSSINEEVRKDKAINDRVEGKKNDGVSRDKENLDPQSGVGQDKSRVQGSEVVFGAGTGQGPKSNRINQKGWKSGNGKSGLVGCPKQVNNNRPTWGLVYGPTTGEVELSESGKRLRVERSNVGRAGKSVVAEGLAEQDGGAGSQDRNGSLVGAPPVHTHESPSTEMADQGISMAIPIVINGA</sequence>
<feature type="region of interest" description="Disordered" evidence="1">
    <location>
        <begin position="129"/>
        <end position="176"/>
    </location>
</feature>
<feature type="compositionally biased region" description="Basic and acidic residues" evidence="1">
    <location>
        <begin position="13"/>
        <end position="40"/>
    </location>
</feature>
<gene>
    <name evidence="2" type="ORF">MERR_LOCUS29752</name>
</gene>